<name>A0A382NPK3_9ZZZZ</name>
<feature type="non-terminal residue" evidence="2">
    <location>
        <position position="69"/>
    </location>
</feature>
<evidence type="ECO:0000313" key="2">
    <source>
        <dbReference type="EMBL" id="SVC61672.1"/>
    </source>
</evidence>
<dbReference type="EMBL" id="UINC01101109">
    <property type="protein sequence ID" value="SVC61672.1"/>
    <property type="molecule type" value="Genomic_DNA"/>
</dbReference>
<gene>
    <name evidence="2" type="ORF">METZ01_LOCUS314526</name>
</gene>
<dbReference type="AlphaFoldDB" id="A0A382NPK3"/>
<organism evidence="2">
    <name type="scientific">marine metagenome</name>
    <dbReference type="NCBI Taxonomy" id="408172"/>
    <lineage>
        <taxon>unclassified sequences</taxon>
        <taxon>metagenomes</taxon>
        <taxon>ecological metagenomes</taxon>
    </lineage>
</organism>
<accession>A0A382NPK3</accession>
<feature type="non-terminal residue" evidence="2">
    <location>
        <position position="1"/>
    </location>
</feature>
<sequence length="69" mass="7395">LFVWMLWSNPKTTSGRLAQLGRAPSTTSVPHQSSSTPKKKAKKKEDPGPPSPLVAKGKLPSASSVLKRN</sequence>
<feature type="region of interest" description="Disordered" evidence="1">
    <location>
        <begin position="13"/>
        <end position="69"/>
    </location>
</feature>
<reference evidence="2" key="1">
    <citation type="submission" date="2018-05" db="EMBL/GenBank/DDBJ databases">
        <authorList>
            <person name="Lanie J.A."/>
            <person name="Ng W.-L."/>
            <person name="Kazmierczak K.M."/>
            <person name="Andrzejewski T.M."/>
            <person name="Davidsen T.M."/>
            <person name="Wayne K.J."/>
            <person name="Tettelin H."/>
            <person name="Glass J.I."/>
            <person name="Rusch D."/>
            <person name="Podicherti R."/>
            <person name="Tsui H.-C.T."/>
            <person name="Winkler M.E."/>
        </authorList>
    </citation>
    <scope>NUCLEOTIDE SEQUENCE</scope>
</reference>
<feature type="compositionally biased region" description="Polar residues" evidence="1">
    <location>
        <begin position="24"/>
        <end position="36"/>
    </location>
</feature>
<protein>
    <submittedName>
        <fullName evidence="2">Uncharacterized protein</fullName>
    </submittedName>
</protein>
<proteinExistence type="predicted"/>
<evidence type="ECO:0000256" key="1">
    <source>
        <dbReference type="SAM" id="MobiDB-lite"/>
    </source>
</evidence>